<dbReference type="InterPro" id="IPR044996">
    <property type="entry name" value="COQ10-like"/>
</dbReference>
<gene>
    <name evidence="3" type="ORF">Megvenef_01214</name>
</gene>
<dbReference type="RefSeq" id="WP_322777145.1">
    <property type="nucleotide sequence ID" value="NZ_JARJFB010000098.1"/>
</dbReference>
<dbReference type="Gene3D" id="3.30.530.20">
    <property type="match status" value="1"/>
</dbReference>
<dbReference type="InterPro" id="IPR023393">
    <property type="entry name" value="START-like_dom_sf"/>
</dbReference>
<dbReference type="EMBL" id="JARJFB010000098">
    <property type="protein sequence ID" value="MEA0971241.1"/>
    <property type="molecule type" value="Genomic_DNA"/>
</dbReference>
<proteinExistence type="inferred from homology"/>
<dbReference type="InterPro" id="IPR005031">
    <property type="entry name" value="COQ10_START"/>
</dbReference>
<dbReference type="CDD" id="cd07813">
    <property type="entry name" value="COQ10p_like"/>
    <property type="match status" value="1"/>
</dbReference>
<evidence type="ECO:0000313" key="4">
    <source>
        <dbReference type="Proteomes" id="UP001291687"/>
    </source>
</evidence>
<dbReference type="PANTHER" id="PTHR12901">
    <property type="entry name" value="SPERM PROTEIN HOMOLOG"/>
    <property type="match status" value="1"/>
</dbReference>
<feature type="domain" description="Coenzyme Q-binding protein COQ10 START" evidence="2">
    <location>
        <begin position="11"/>
        <end position="137"/>
    </location>
</feature>
<dbReference type="Pfam" id="PF03364">
    <property type="entry name" value="Polyketide_cyc"/>
    <property type="match status" value="1"/>
</dbReference>
<comment type="caution">
    <text evidence="3">The sequence shown here is derived from an EMBL/GenBank/DDBJ whole genome shotgun (WGS) entry which is preliminary data.</text>
</comment>
<evidence type="ECO:0000313" key="3">
    <source>
        <dbReference type="EMBL" id="MEA0971241.1"/>
    </source>
</evidence>
<keyword evidence="4" id="KW-1185">Reference proteome</keyword>
<evidence type="ECO:0000259" key="2">
    <source>
        <dbReference type="Pfam" id="PF03364"/>
    </source>
</evidence>
<evidence type="ECO:0000256" key="1">
    <source>
        <dbReference type="ARBA" id="ARBA00008918"/>
    </source>
</evidence>
<dbReference type="PANTHER" id="PTHR12901:SF10">
    <property type="entry name" value="COENZYME Q-BINDING PROTEIN COQ10, MITOCHONDRIAL"/>
    <property type="match status" value="1"/>
</dbReference>
<reference evidence="3 4" key="1">
    <citation type="submission" date="2023-03" db="EMBL/GenBank/DDBJ databases">
        <title>Host association and intracellularity evolved multiple times independently in the Rickettsiales.</title>
        <authorList>
            <person name="Castelli M."/>
            <person name="Nardi T."/>
            <person name="Gammuto L."/>
            <person name="Bellinzona G."/>
            <person name="Sabaneyeva E."/>
            <person name="Potekhin A."/>
            <person name="Serra V."/>
            <person name="Petroni G."/>
            <person name="Sassera D."/>
        </authorList>
    </citation>
    <scope>NUCLEOTIDE SEQUENCE [LARGE SCALE GENOMIC DNA]</scope>
    <source>
        <strain evidence="3 4">Sr 2-6</strain>
    </source>
</reference>
<accession>A0ABU5NDL4</accession>
<dbReference type="Proteomes" id="UP001291687">
    <property type="component" value="Unassembled WGS sequence"/>
</dbReference>
<protein>
    <submittedName>
        <fullName evidence="3">Type II toxin-antitoxin system RatA family toxin</fullName>
    </submittedName>
</protein>
<dbReference type="SUPFAM" id="SSF55961">
    <property type="entry name" value="Bet v1-like"/>
    <property type="match status" value="1"/>
</dbReference>
<comment type="similarity">
    <text evidence="1">Belongs to the ribosome association toxin RatA family.</text>
</comment>
<organism evidence="3 4">
    <name type="scientific">Candidatus Megaera venefica</name>
    <dbReference type="NCBI Taxonomy" id="2055910"/>
    <lineage>
        <taxon>Bacteria</taxon>
        <taxon>Pseudomonadati</taxon>
        <taxon>Pseudomonadota</taxon>
        <taxon>Alphaproteobacteria</taxon>
        <taxon>Rickettsiales</taxon>
        <taxon>Rickettsiaceae</taxon>
        <taxon>Candidatus Megaera</taxon>
    </lineage>
</organism>
<name>A0ABU5NDL4_9RICK</name>
<sequence length="146" mass="16554">MHSFKETRLINYDADLISTIVTDIEKYPEFLPWCTSAVILSKSENIITAKLEVSFKGISESYVSRVEKVQNPGHCLITAEAISGPFRYLRNSWHIKQLKNGSEINFSVDFEFKSTILDMVIGLIFSVATKKMIAAFEDRANKLSQV</sequence>